<evidence type="ECO:0000313" key="13">
    <source>
        <dbReference type="Proteomes" id="UP000661077"/>
    </source>
</evidence>
<feature type="coiled-coil region" evidence="8">
    <location>
        <begin position="42"/>
        <end position="76"/>
    </location>
</feature>
<feature type="domain" description="DUF883" evidence="11">
    <location>
        <begin position="74"/>
        <end position="103"/>
    </location>
</feature>
<evidence type="ECO:0000259" key="11">
    <source>
        <dbReference type="Pfam" id="PF19029"/>
    </source>
</evidence>
<keyword evidence="5 9" id="KW-0812">Transmembrane</keyword>
<evidence type="ECO:0000256" key="1">
    <source>
        <dbReference type="ARBA" id="ARBA00004377"/>
    </source>
</evidence>
<accession>A0ABS1WTM7</accession>
<feature type="transmembrane region" description="Helical" evidence="9">
    <location>
        <begin position="83"/>
        <end position="101"/>
    </location>
</feature>
<dbReference type="PANTHER" id="PTHR35893:SF3">
    <property type="entry name" value="INNER MEMBRANE PROTEIN"/>
    <property type="match status" value="1"/>
</dbReference>
<comment type="subcellular location">
    <subcellularLocation>
        <location evidence="1">Cell inner membrane</location>
        <topology evidence="1">Single-pass membrane protein</topology>
    </subcellularLocation>
</comment>
<dbReference type="InterPro" id="IPR010279">
    <property type="entry name" value="YqjD/ElaB"/>
</dbReference>
<reference evidence="12 13" key="1">
    <citation type="journal article" date="2021" name="Int. J. Syst. Evol. Microbiol.">
        <title>Steroidobacter gossypii sp. nov., isolated from soil of cotton cropping field.</title>
        <authorList>
            <person name="Huang R."/>
            <person name="Yang S."/>
            <person name="Zhen C."/>
            <person name="Liu W."/>
        </authorList>
    </citation>
    <scope>NUCLEOTIDE SEQUENCE [LARGE SCALE GENOMIC DNA]</scope>
    <source>
        <strain evidence="12 13">S1-65</strain>
    </source>
</reference>
<organism evidence="12 13">
    <name type="scientific">Steroidobacter gossypii</name>
    <dbReference type="NCBI Taxonomy" id="2805490"/>
    <lineage>
        <taxon>Bacteria</taxon>
        <taxon>Pseudomonadati</taxon>
        <taxon>Pseudomonadota</taxon>
        <taxon>Gammaproteobacteria</taxon>
        <taxon>Steroidobacterales</taxon>
        <taxon>Steroidobacteraceae</taxon>
        <taxon>Steroidobacter</taxon>
    </lineage>
</organism>
<keyword evidence="7 9" id="KW-0472">Membrane</keyword>
<gene>
    <name evidence="12" type="ORF">JM946_06210</name>
</gene>
<evidence type="ECO:0000256" key="4">
    <source>
        <dbReference type="ARBA" id="ARBA00022519"/>
    </source>
</evidence>
<keyword evidence="3" id="KW-1003">Cell membrane</keyword>
<proteinExistence type="inferred from homology"/>
<protein>
    <submittedName>
        <fullName evidence="12">DUF883 domain-containing protein</fullName>
    </submittedName>
</protein>
<dbReference type="RefSeq" id="WP_203166284.1">
    <property type="nucleotide sequence ID" value="NZ_JAEVLS010000001.1"/>
</dbReference>
<evidence type="ECO:0000256" key="9">
    <source>
        <dbReference type="SAM" id="Phobius"/>
    </source>
</evidence>
<comment type="caution">
    <text evidence="12">The sequence shown here is derived from an EMBL/GenBank/DDBJ whole genome shotgun (WGS) entry which is preliminary data.</text>
</comment>
<keyword evidence="8" id="KW-0175">Coiled coil</keyword>
<evidence type="ECO:0000256" key="2">
    <source>
        <dbReference type="ARBA" id="ARBA00010423"/>
    </source>
</evidence>
<dbReference type="EMBL" id="JAEVLS010000001">
    <property type="protein sequence ID" value="MBM0104330.1"/>
    <property type="molecule type" value="Genomic_DNA"/>
</dbReference>
<dbReference type="InterPro" id="IPR043604">
    <property type="entry name" value="DUF883_N"/>
</dbReference>
<feature type="domain" description="DUF883" evidence="10">
    <location>
        <begin position="10"/>
        <end position="61"/>
    </location>
</feature>
<evidence type="ECO:0000256" key="5">
    <source>
        <dbReference type="ARBA" id="ARBA00022692"/>
    </source>
</evidence>
<evidence type="ECO:0000313" key="12">
    <source>
        <dbReference type="EMBL" id="MBM0104330.1"/>
    </source>
</evidence>
<dbReference type="Pfam" id="PF05957">
    <property type="entry name" value="DUF883"/>
    <property type="match status" value="1"/>
</dbReference>
<dbReference type="PANTHER" id="PTHR35893">
    <property type="entry name" value="INNER MEMBRANE PROTEIN-RELATED"/>
    <property type="match status" value="1"/>
</dbReference>
<dbReference type="InterPro" id="IPR043605">
    <property type="entry name" value="DUF883_C"/>
</dbReference>
<name>A0ABS1WTM7_9GAMM</name>
<evidence type="ECO:0000256" key="3">
    <source>
        <dbReference type="ARBA" id="ARBA00022475"/>
    </source>
</evidence>
<keyword evidence="4" id="KW-0997">Cell inner membrane</keyword>
<keyword evidence="13" id="KW-1185">Reference proteome</keyword>
<evidence type="ECO:0000256" key="7">
    <source>
        <dbReference type="ARBA" id="ARBA00023136"/>
    </source>
</evidence>
<evidence type="ECO:0000256" key="6">
    <source>
        <dbReference type="ARBA" id="ARBA00022989"/>
    </source>
</evidence>
<evidence type="ECO:0000259" key="10">
    <source>
        <dbReference type="Pfam" id="PF05957"/>
    </source>
</evidence>
<sequence length="103" mass="11344">MNAQPEVSTDQLVADLKTVVEDAEALLKATSTLTGEKIQEVRARAEESLRQARVRLTEVEEEAMRRAREVAEAADEYVRENPWQSVGIAAGVGLVLGLLLARR</sequence>
<keyword evidence="6 9" id="KW-1133">Transmembrane helix</keyword>
<evidence type="ECO:0000256" key="8">
    <source>
        <dbReference type="SAM" id="Coils"/>
    </source>
</evidence>
<dbReference type="Pfam" id="PF19029">
    <property type="entry name" value="DUF883_C"/>
    <property type="match status" value="1"/>
</dbReference>
<dbReference type="Proteomes" id="UP000661077">
    <property type="component" value="Unassembled WGS sequence"/>
</dbReference>
<comment type="similarity">
    <text evidence="2">Belongs to the ElaB/YgaM/YqjD family.</text>
</comment>